<evidence type="ECO:0000313" key="1">
    <source>
        <dbReference type="EMBL" id="MBA0881173.1"/>
    </source>
</evidence>
<dbReference type="AlphaFoldDB" id="A0A7J9NCV8"/>
<sequence>MPIGSYYLSFRVDVGKHQDLCRNTGVSILLFGISLWVVRCYLEHAASVAKTFLMFDCVVMEIKEPKPVPVRNPMDNSDFKDFVFGEGNATPIIRSTSIKLFGKIVQDTATEAYVEGKPNKVSNLHRSNDEAV</sequence>
<evidence type="ECO:0000313" key="2">
    <source>
        <dbReference type="Proteomes" id="UP000593576"/>
    </source>
</evidence>
<dbReference type="OrthoDB" id="1001936at2759"/>
<organism evidence="1 2">
    <name type="scientific">Gossypium schwendimanii</name>
    <name type="common">Cotton</name>
    <dbReference type="NCBI Taxonomy" id="34291"/>
    <lineage>
        <taxon>Eukaryota</taxon>
        <taxon>Viridiplantae</taxon>
        <taxon>Streptophyta</taxon>
        <taxon>Embryophyta</taxon>
        <taxon>Tracheophyta</taxon>
        <taxon>Spermatophyta</taxon>
        <taxon>Magnoliopsida</taxon>
        <taxon>eudicotyledons</taxon>
        <taxon>Gunneridae</taxon>
        <taxon>Pentapetalae</taxon>
        <taxon>rosids</taxon>
        <taxon>malvids</taxon>
        <taxon>Malvales</taxon>
        <taxon>Malvaceae</taxon>
        <taxon>Malvoideae</taxon>
        <taxon>Gossypium</taxon>
    </lineage>
</organism>
<keyword evidence="2" id="KW-1185">Reference proteome</keyword>
<comment type="caution">
    <text evidence="1">The sequence shown here is derived from an EMBL/GenBank/DDBJ whole genome shotgun (WGS) entry which is preliminary data.</text>
</comment>
<gene>
    <name evidence="1" type="ORF">Goshw_010606</name>
</gene>
<protein>
    <submittedName>
        <fullName evidence="1">Uncharacterized protein</fullName>
    </submittedName>
</protein>
<reference evidence="1 2" key="1">
    <citation type="journal article" date="2019" name="Genome Biol. Evol.">
        <title>Insights into the evolution of the New World diploid cottons (Gossypium, subgenus Houzingenia) based on genome sequencing.</title>
        <authorList>
            <person name="Grover C.E."/>
            <person name="Arick M.A. 2nd"/>
            <person name="Thrash A."/>
            <person name="Conover J.L."/>
            <person name="Sanders W.S."/>
            <person name="Peterson D.G."/>
            <person name="Frelichowski J.E."/>
            <person name="Scheffler J.A."/>
            <person name="Scheffler B.E."/>
            <person name="Wendel J.F."/>
        </authorList>
    </citation>
    <scope>NUCLEOTIDE SEQUENCE [LARGE SCALE GENOMIC DNA]</scope>
    <source>
        <strain evidence="1">1</strain>
        <tissue evidence="1">Leaf</tissue>
    </source>
</reference>
<dbReference type="EMBL" id="JABFAF010278848">
    <property type="protein sequence ID" value="MBA0881173.1"/>
    <property type="molecule type" value="Genomic_DNA"/>
</dbReference>
<dbReference type="Proteomes" id="UP000593576">
    <property type="component" value="Unassembled WGS sequence"/>
</dbReference>
<accession>A0A7J9NCV8</accession>
<name>A0A7J9NCV8_GOSSC</name>
<proteinExistence type="predicted"/>